<dbReference type="GO" id="GO:0071821">
    <property type="term" value="C:FANCM-MHF complex"/>
    <property type="evidence" value="ECO:0007669"/>
    <property type="project" value="InterPro"/>
</dbReference>
<protein>
    <submittedName>
        <fullName evidence="2">Uncharacterized protein LOC107896893 isoform X1</fullName>
    </submittedName>
    <submittedName>
        <fullName evidence="3">Uncharacterized protein isoform X1</fullName>
    </submittedName>
</protein>
<name>A0A1U8IHV2_GOSHI</name>
<reference evidence="2" key="2">
    <citation type="submission" date="2025-04" db="UniProtKB">
        <authorList>
            <consortium name="RefSeq"/>
        </authorList>
    </citation>
    <scope>IDENTIFICATION</scope>
    <source>
        <tissue evidence="2">Leaf</tissue>
    </source>
</reference>
<evidence type="ECO:0000313" key="3">
    <source>
        <dbReference type="RefSeq" id="XP_040934827.1"/>
    </source>
</evidence>
<dbReference type="RefSeq" id="XP_040934827.1">
    <property type="nucleotide sequence ID" value="XM_041078893.1"/>
</dbReference>
<dbReference type="Proteomes" id="UP000818029">
    <property type="component" value="Chromosome A10"/>
</dbReference>
<dbReference type="InterPro" id="IPR009072">
    <property type="entry name" value="Histone-fold"/>
</dbReference>
<sequence length="106" mass="11816">MLDTTRSCLWLWLLVLGLLLFITNRAYVPITYFQSAVAKGAGQLAKDLELFTHHAGRKSVTMTDVIVSGECIMSNTAFGCISSFVVLFLRLNEVCNWLTARWGLEG</sequence>
<reference evidence="1" key="1">
    <citation type="journal article" date="2020" name="Nat. Genet.">
        <title>Genomic diversifications of five Gossypium allopolyploid species and their impact on cotton improvement.</title>
        <authorList>
            <person name="Chen Z.J."/>
            <person name="Sreedasyam A."/>
            <person name="Ando A."/>
            <person name="Song Q."/>
            <person name="De Santiago L.M."/>
            <person name="Hulse-Kemp A.M."/>
            <person name="Ding M."/>
            <person name="Ye W."/>
            <person name="Kirkbride R.C."/>
            <person name="Jenkins J."/>
            <person name="Plott C."/>
            <person name="Lovell J."/>
            <person name="Lin Y.M."/>
            <person name="Vaughn R."/>
            <person name="Liu B."/>
            <person name="Simpson S."/>
            <person name="Scheffler B.E."/>
            <person name="Wen L."/>
            <person name="Saski C.A."/>
            <person name="Grover C.E."/>
            <person name="Hu G."/>
            <person name="Conover J.L."/>
            <person name="Carlson J.W."/>
            <person name="Shu S."/>
            <person name="Boston L.B."/>
            <person name="Williams M."/>
            <person name="Peterson D.G."/>
            <person name="McGee K."/>
            <person name="Jones D.C."/>
            <person name="Wendel J.F."/>
            <person name="Stelly D.M."/>
            <person name="Grimwood J."/>
            <person name="Schmutz J."/>
        </authorList>
    </citation>
    <scope>NUCLEOTIDE SEQUENCE [LARGE SCALE GENOMIC DNA]</scope>
    <source>
        <strain evidence="1">cv. TM-1</strain>
    </source>
</reference>
<organism evidence="1 2">
    <name type="scientific">Gossypium hirsutum</name>
    <name type="common">Upland cotton</name>
    <name type="synonym">Gossypium mexicanum</name>
    <dbReference type="NCBI Taxonomy" id="3635"/>
    <lineage>
        <taxon>Eukaryota</taxon>
        <taxon>Viridiplantae</taxon>
        <taxon>Streptophyta</taxon>
        <taxon>Embryophyta</taxon>
        <taxon>Tracheophyta</taxon>
        <taxon>Spermatophyta</taxon>
        <taxon>Magnoliopsida</taxon>
        <taxon>eudicotyledons</taxon>
        <taxon>Gunneridae</taxon>
        <taxon>Pentapetalae</taxon>
        <taxon>rosids</taxon>
        <taxon>malvids</taxon>
        <taxon>Malvales</taxon>
        <taxon>Malvaceae</taxon>
        <taxon>Malvoideae</taxon>
        <taxon>Gossypium</taxon>
    </lineage>
</organism>
<dbReference type="GO" id="GO:0046982">
    <property type="term" value="F:protein heterodimerization activity"/>
    <property type="evidence" value="ECO:0007669"/>
    <property type="project" value="InterPro"/>
</dbReference>
<dbReference type="PaxDb" id="3635-A0A1U8IHV2"/>
<proteinExistence type="predicted"/>
<evidence type="ECO:0000313" key="1">
    <source>
        <dbReference type="Proteomes" id="UP000818029"/>
    </source>
</evidence>
<accession>A0A1U8IHV2</accession>
<dbReference type="InterPro" id="IPR029003">
    <property type="entry name" value="CENP-S/Mhf1"/>
</dbReference>
<gene>
    <name evidence="2 3" type="primary">LOC107896893</name>
</gene>
<dbReference type="SUPFAM" id="SSF47113">
    <property type="entry name" value="Histone-fold"/>
    <property type="match status" value="1"/>
</dbReference>
<evidence type="ECO:0000313" key="2">
    <source>
        <dbReference type="RefSeq" id="XP_016677680.1"/>
    </source>
</evidence>
<keyword evidence="1" id="KW-1185">Reference proteome</keyword>
<dbReference type="AlphaFoldDB" id="A0A1U8IHV2"/>
<dbReference type="Gene3D" id="1.10.20.10">
    <property type="entry name" value="Histone, subunit A"/>
    <property type="match status" value="1"/>
</dbReference>
<dbReference type="Pfam" id="PF15630">
    <property type="entry name" value="CENP-S"/>
    <property type="match status" value="1"/>
</dbReference>
<dbReference type="KEGG" id="ghi:107896893"/>
<dbReference type="RefSeq" id="XP_016677680.1">
    <property type="nucleotide sequence ID" value="XM_016822191.1"/>
</dbReference>
<dbReference type="GeneID" id="107896893"/>